<dbReference type="EMBL" id="CP136920">
    <property type="protein sequence ID" value="WOO41487.1"/>
    <property type="molecule type" value="Genomic_DNA"/>
</dbReference>
<keyword evidence="3" id="KW-1185">Reference proteome</keyword>
<evidence type="ECO:0000313" key="2">
    <source>
        <dbReference type="EMBL" id="WOO41487.1"/>
    </source>
</evidence>
<dbReference type="AlphaFoldDB" id="A0AAQ3LA45"/>
<evidence type="ECO:0000313" key="3">
    <source>
        <dbReference type="Proteomes" id="UP001304300"/>
    </source>
</evidence>
<evidence type="ECO:0008006" key="4">
    <source>
        <dbReference type="Google" id="ProtNLM"/>
    </source>
</evidence>
<name>A0AAQ3LA45_9BACT</name>
<feature type="chain" id="PRO_5043051579" description="DUF4886 domain-containing protein" evidence="1">
    <location>
        <begin position="35"/>
        <end position="471"/>
    </location>
</feature>
<accession>A0AAQ3LA45</accession>
<reference evidence="2 3" key="1">
    <citation type="submission" date="2023-10" db="EMBL/GenBank/DDBJ databases">
        <title>Rubellicoccus peritrichatus gen. nov., sp. nov., isolated from an algae of coral reef tank.</title>
        <authorList>
            <person name="Luo J."/>
        </authorList>
    </citation>
    <scope>NUCLEOTIDE SEQUENCE [LARGE SCALE GENOMIC DNA]</scope>
    <source>
        <strain evidence="2 3">CR14</strain>
    </source>
</reference>
<gene>
    <name evidence="2" type="ORF">RZN69_00200</name>
</gene>
<dbReference type="SUPFAM" id="SSF52266">
    <property type="entry name" value="SGNH hydrolase"/>
    <property type="match status" value="1"/>
</dbReference>
<organism evidence="2 3">
    <name type="scientific">Rubellicoccus peritrichatus</name>
    <dbReference type="NCBI Taxonomy" id="3080537"/>
    <lineage>
        <taxon>Bacteria</taxon>
        <taxon>Pseudomonadati</taxon>
        <taxon>Verrucomicrobiota</taxon>
        <taxon>Opitutia</taxon>
        <taxon>Puniceicoccales</taxon>
        <taxon>Cerasicoccaceae</taxon>
        <taxon>Rubellicoccus</taxon>
    </lineage>
</organism>
<protein>
    <recommendedName>
        <fullName evidence="4">DUF4886 domain-containing protein</fullName>
    </recommendedName>
</protein>
<feature type="signal peptide" evidence="1">
    <location>
        <begin position="1"/>
        <end position="34"/>
    </location>
</feature>
<proteinExistence type="predicted"/>
<dbReference type="RefSeq" id="WP_317833971.1">
    <property type="nucleotide sequence ID" value="NZ_CP136920.1"/>
</dbReference>
<dbReference type="KEGG" id="puo:RZN69_00200"/>
<evidence type="ECO:0000256" key="1">
    <source>
        <dbReference type="SAM" id="SignalP"/>
    </source>
</evidence>
<dbReference type="Gene3D" id="3.40.50.1110">
    <property type="entry name" value="SGNH hydrolase"/>
    <property type="match status" value="1"/>
</dbReference>
<keyword evidence="1" id="KW-0732">Signal</keyword>
<dbReference type="GO" id="GO:0016788">
    <property type="term" value="F:hydrolase activity, acting on ester bonds"/>
    <property type="evidence" value="ECO:0007669"/>
    <property type="project" value="UniProtKB-ARBA"/>
</dbReference>
<sequence length="471" mass="50448">MIKKTMSQKNINKKLKLGAIATCIALGGTALTMADDEKILFVGNSYTDYNVLSGQVEAMIETGGDDAVTKRQTKGGFSWKKHWDAGEAQKRIENEEEWDFIVLQNHSRSSLDKRDSFDEYGQKFIDLVKDTDAEPVLYMTWSRKHLPEEQAVITEAYSSLGDRNDIKVAPVGLAFESWMKEHPAVPLHVHDNSHPSPEGSYLAACVIYATLTGKSPVGMPNVIEGANWVTGGQHLAFIDPARAAQLQETAWKTVQAYNPKSHASDEPLRIAAAAPVAAAPQSSANDIKINFGGKAAPGWNKVGSQVGQPIPLVNSGGQPTGATIQVTDAFESYENPNVVKAPLTGAAAAFEGAKAATLFTNRAKGNPTGAIQVSKLDPSKTYTFQIWASRAASGKRWGKYIVTGAAPQTQFLAAGGDYDATGNVAEVLTFANIQPDANGNVTLTVEFPAEGDPKINIGDFTYLTGMIVSAS</sequence>
<dbReference type="Proteomes" id="UP001304300">
    <property type="component" value="Chromosome"/>
</dbReference>
<dbReference type="InterPro" id="IPR036514">
    <property type="entry name" value="SGNH_hydro_sf"/>
</dbReference>